<sequence>MSLPDRQGKVPMGAWSIFLVRWKRNHVQWASGVGDRQRYWPSVPLPILSPVNSFTEALSLLFP</sequence>
<dbReference type="Proteomes" id="UP000658720">
    <property type="component" value="Unassembled WGS sequence"/>
</dbReference>
<protein>
    <submittedName>
        <fullName evidence="1">Uncharacterized protein</fullName>
    </submittedName>
</protein>
<dbReference type="RefSeq" id="WP_190596835.1">
    <property type="nucleotide sequence ID" value="NZ_JADEVV010000042.1"/>
</dbReference>
<dbReference type="EMBL" id="JADEVV010000042">
    <property type="protein sequence ID" value="MBE9254891.1"/>
    <property type="molecule type" value="Genomic_DNA"/>
</dbReference>
<keyword evidence="2" id="KW-1185">Reference proteome</keyword>
<evidence type="ECO:0000313" key="2">
    <source>
        <dbReference type="Proteomes" id="UP000658720"/>
    </source>
</evidence>
<comment type="caution">
    <text evidence="1">The sequence shown here is derived from an EMBL/GenBank/DDBJ whole genome shotgun (WGS) entry which is preliminary data.</text>
</comment>
<name>A0ABR9VV20_9SYNC</name>
<accession>A0ABR9VV20</accession>
<reference evidence="1 2" key="1">
    <citation type="submission" date="2020-10" db="EMBL/GenBank/DDBJ databases">
        <authorList>
            <person name="Castelo-Branco R."/>
            <person name="Eusebio N."/>
            <person name="Adriana R."/>
            <person name="Vieira A."/>
            <person name="Brugerolle De Fraissinette N."/>
            <person name="Rezende De Castro R."/>
            <person name="Schneider M.P."/>
            <person name="Vasconcelos V."/>
            <person name="Leao P.N."/>
        </authorList>
    </citation>
    <scope>NUCLEOTIDE SEQUENCE [LARGE SCALE GENOMIC DNA]</scope>
    <source>
        <strain evidence="1 2">LEGE 00031</strain>
    </source>
</reference>
<proteinExistence type="predicted"/>
<evidence type="ECO:0000313" key="1">
    <source>
        <dbReference type="EMBL" id="MBE9254891.1"/>
    </source>
</evidence>
<organism evidence="1 2">
    <name type="scientific">Synechocystis salina LEGE 00031</name>
    <dbReference type="NCBI Taxonomy" id="1828736"/>
    <lineage>
        <taxon>Bacteria</taxon>
        <taxon>Bacillati</taxon>
        <taxon>Cyanobacteriota</taxon>
        <taxon>Cyanophyceae</taxon>
        <taxon>Synechococcales</taxon>
        <taxon>Merismopediaceae</taxon>
        <taxon>Synechocystis</taxon>
    </lineage>
</organism>
<gene>
    <name evidence="1" type="ORF">IQ217_13790</name>
</gene>